<dbReference type="Proteomes" id="UP001567538">
    <property type="component" value="Unassembled WGS sequence"/>
</dbReference>
<comment type="caution">
    <text evidence="1">The sequence shown here is derived from an EMBL/GenBank/DDBJ whole genome shotgun (WGS) entry which is preliminary data.</text>
</comment>
<protein>
    <submittedName>
        <fullName evidence="1">Uncharacterized protein</fullName>
    </submittedName>
</protein>
<sequence>MGAWEVSGHPEGLGAREVSAHPARQAAADICSSAVEVLEAGAEAMVAAEMVAVEMAAVVYKVCRKGNSHTCFLNQVI</sequence>
<evidence type="ECO:0000313" key="1">
    <source>
        <dbReference type="EMBL" id="KAL1553648.1"/>
    </source>
</evidence>
<dbReference type="AlphaFoldDB" id="A0ABD1HB30"/>
<reference evidence="1 2" key="1">
    <citation type="submission" date="2024-06" db="EMBL/GenBank/DDBJ databases">
        <title>A chromosome level genome sequence of Diviner's sage (Salvia divinorum).</title>
        <authorList>
            <person name="Ford S.A."/>
            <person name="Ro D.-K."/>
            <person name="Ness R.W."/>
            <person name="Phillips M.A."/>
        </authorList>
    </citation>
    <scope>NUCLEOTIDE SEQUENCE [LARGE SCALE GENOMIC DNA]</scope>
    <source>
        <strain evidence="1">SAF-2024a</strain>
        <tissue evidence="1">Leaf</tissue>
    </source>
</reference>
<organism evidence="1 2">
    <name type="scientific">Salvia divinorum</name>
    <name type="common">Maria pastora</name>
    <name type="synonym">Diviner's sage</name>
    <dbReference type="NCBI Taxonomy" id="28513"/>
    <lineage>
        <taxon>Eukaryota</taxon>
        <taxon>Viridiplantae</taxon>
        <taxon>Streptophyta</taxon>
        <taxon>Embryophyta</taxon>
        <taxon>Tracheophyta</taxon>
        <taxon>Spermatophyta</taxon>
        <taxon>Magnoliopsida</taxon>
        <taxon>eudicotyledons</taxon>
        <taxon>Gunneridae</taxon>
        <taxon>Pentapetalae</taxon>
        <taxon>asterids</taxon>
        <taxon>lamiids</taxon>
        <taxon>Lamiales</taxon>
        <taxon>Lamiaceae</taxon>
        <taxon>Nepetoideae</taxon>
        <taxon>Mentheae</taxon>
        <taxon>Salviinae</taxon>
        <taxon>Salvia</taxon>
        <taxon>Salvia subgen. Calosphace</taxon>
    </lineage>
</organism>
<name>A0ABD1HB30_SALDI</name>
<gene>
    <name evidence="1" type="ORF">AAHA92_14298</name>
</gene>
<dbReference type="EMBL" id="JBEAFC010000006">
    <property type="protein sequence ID" value="KAL1553648.1"/>
    <property type="molecule type" value="Genomic_DNA"/>
</dbReference>
<evidence type="ECO:0000313" key="2">
    <source>
        <dbReference type="Proteomes" id="UP001567538"/>
    </source>
</evidence>
<proteinExistence type="predicted"/>
<accession>A0ABD1HB30</accession>
<keyword evidence="2" id="KW-1185">Reference proteome</keyword>